<organism evidence="1 2">
    <name type="scientific">Bacillus cereus</name>
    <dbReference type="NCBI Taxonomy" id="1396"/>
    <lineage>
        <taxon>Bacteria</taxon>
        <taxon>Bacillati</taxon>
        <taxon>Bacillota</taxon>
        <taxon>Bacilli</taxon>
        <taxon>Bacillales</taxon>
        <taxon>Bacillaceae</taxon>
        <taxon>Bacillus</taxon>
        <taxon>Bacillus cereus group</taxon>
    </lineage>
</organism>
<evidence type="ECO:0000313" key="1">
    <source>
        <dbReference type="EMBL" id="OKA41114.1"/>
    </source>
</evidence>
<proteinExistence type="predicted"/>
<gene>
    <name evidence="1" type="ORF">BJR07_04145</name>
</gene>
<reference evidence="1 2" key="1">
    <citation type="submission" date="2016-11" db="EMBL/GenBank/DDBJ databases">
        <title>Identification of Bacillus cereus isolated from egg-white.</title>
        <authorList>
            <person name="Soni A."/>
            <person name="Oey I."/>
            <person name="Silcock P."/>
            <person name="Bremer P."/>
        </authorList>
    </citation>
    <scope>NUCLEOTIDE SEQUENCE [LARGE SCALE GENOMIC DNA]</scope>
    <source>
        <strain evidence="1 2">NZAS03</strain>
    </source>
</reference>
<dbReference type="EMBL" id="MPON01000001">
    <property type="protein sequence ID" value="OKA41114.1"/>
    <property type="molecule type" value="Genomic_DNA"/>
</dbReference>
<dbReference type="Proteomes" id="UP000186535">
    <property type="component" value="Unassembled WGS sequence"/>
</dbReference>
<accession>A0A1C4E0F2</accession>
<dbReference type="RefSeq" id="WP_073515706.1">
    <property type="nucleotide sequence ID" value="NZ_MPOM01000004.1"/>
</dbReference>
<sequence length="179" mass="20722">MDMFQYLEERQEDIFSLSVERIELKYFEICSMLASAEYAERIKAIDLESYKESIRVGLDTAVEMAINEEAKSIYFEYDLDNEWNSQFYICEEYVPLEEEDDDWASEWTYDVEGPKSIQLADVYVENGFDTNEKAIGITLYLIARALCSFISACSDVPSSIPICIGFHDQEPIMRMGRGI</sequence>
<comment type="caution">
    <text evidence="1">The sequence shown here is derived from an EMBL/GenBank/DDBJ whole genome shotgun (WGS) entry which is preliminary data.</text>
</comment>
<evidence type="ECO:0000313" key="2">
    <source>
        <dbReference type="Proteomes" id="UP000186535"/>
    </source>
</evidence>
<dbReference type="AlphaFoldDB" id="A0A1C4E0F2"/>
<name>A0A1C4E0F2_BACCE</name>
<protein>
    <submittedName>
        <fullName evidence="1">Uncharacterized protein</fullName>
    </submittedName>
</protein>